<organism evidence="3 4">
    <name type="scientific">Kribbella solani</name>
    <dbReference type="NCBI Taxonomy" id="236067"/>
    <lineage>
        <taxon>Bacteria</taxon>
        <taxon>Bacillati</taxon>
        <taxon>Actinomycetota</taxon>
        <taxon>Actinomycetes</taxon>
        <taxon>Propionibacteriales</taxon>
        <taxon>Kribbellaceae</taxon>
        <taxon>Kribbella</taxon>
    </lineage>
</organism>
<dbReference type="GO" id="GO:0016491">
    <property type="term" value="F:oxidoreductase activity"/>
    <property type="evidence" value="ECO:0007669"/>
    <property type="project" value="InterPro"/>
</dbReference>
<name>A0A841DKL5_9ACTN</name>
<comment type="caution">
    <text evidence="3">The sequence shown here is derived from an EMBL/GenBank/DDBJ whole genome shotgun (WGS) entry which is preliminary data.</text>
</comment>
<protein>
    <submittedName>
        <fullName evidence="3">Aryl-alcohol dehydrogenase-like predicted oxidoreductase</fullName>
    </submittedName>
</protein>
<dbReference type="SUPFAM" id="SSF51430">
    <property type="entry name" value="NAD(P)-linked oxidoreductase"/>
    <property type="match status" value="1"/>
</dbReference>
<accession>A0A841DKL5</accession>
<dbReference type="PANTHER" id="PTHR43638">
    <property type="entry name" value="OXIDOREDUCTASE, ALDO/KETO REDUCTASE FAMILY PROTEIN"/>
    <property type="match status" value="1"/>
</dbReference>
<feature type="region of interest" description="Disordered" evidence="1">
    <location>
        <begin position="43"/>
        <end position="69"/>
    </location>
</feature>
<dbReference type="InterPro" id="IPR036812">
    <property type="entry name" value="NAD(P)_OxRdtase_dom_sf"/>
</dbReference>
<dbReference type="InterPro" id="IPR023210">
    <property type="entry name" value="NADP_OxRdtase_dom"/>
</dbReference>
<evidence type="ECO:0000313" key="4">
    <source>
        <dbReference type="Proteomes" id="UP000558997"/>
    </source>
</evidence>
<dbReference type="Proteomes" id="UP000558997">
    <property type="component" value="Unassembled WGS sequence"/>
</dbReference>
<evidence type="ECO:0000256" key="1">
    <source>
        <dbReference type="SAM" id="MobiDB-lite"/>
    </source>
</evidence>
<sequence length="324" mass="34327">MQNSQEYAPLPINLSSGIAESKSGEFWRLGEVEVRRIGFGTKRLAGGASRPDGTDGTDGPGGAAGSDPQQRAVALLRRAVELGVNHLDTAAFYPSHGRHGQTSFESLGWANDVIRRALAPYPTGLVIATKVGPTAHGMARPDELPGLVDDELRVLGVEALDLVYLRQMGLPSIAEHFGVLAELRTRGKIRELGISNVRVEHLAEARAIAPVVAVQNRYGVGFGRTNDEMLRLCGAAGIAFVPFFALAAEAREAGGVTESAAILEIAERHAATTAQIRLAWTLSRGDHVLAIPGTSSTHHLEENLKAGEIALSPADLATLDSITD</sequence>
<reference evidence="3 4" key="1">
    <citation type="submission" date="2020-08" db="EMBL/GenBank/DDBJ databases">
        <title>Sequencing the genomes of 1000 actinobacteria strains.</title>
        <authorList>
            <person name="Klenk H.-P."/>
        </authorList>
    </citation>
    <scope>NUCLEOTIDE SEQUENCE [LARGE SCALE GENOMIC DNA]</scope>
    <source>
        <strain evidence="3 4">DSM 17294</strain>
    </source>
</reference>
<dbReference type="PANTHER" id="PTHR43638:SF3">
    <property type="entry name" value="ALDEHYDE REDUCTASE"/>
    <property type="match status" value="1"/>
</dbReference>
<dbReference type="RefSeq" id="WP_184832475.1">
    <property type="nucleotide sequence ID" value="NZ_BAAAVN010000004.1"/>
</dbReference>
<evidence type="ECO:0000259" key="2">
    <source>
        <dbReference type="Pfam" id="PF00248"/>
    </source>
</evidence>
<evidence type="ECO:0000313" key="3">
    <source>
        <dbReference type="EMBL" id="MBB5978189.1"/>
    </source>
</evidence>
<dbReference type="AlphaFoldDB" id="A0A841DKL5"/>
<dbReference type="CDD" id="cd19088">
    <property type="entry name" value="AKR_AKR13B1"/>
    <property type="match status" value="1"/>
</dbReference>
<dbReference type="Gene3D" id="3.20.20.100">
    <property type="entry name" value="NADP-dependent oxidoreductase domain"/>
    <property type="match status" value="1"/>
</dbReference>
<gene>
    <name evidence="3" type="ORF">HDA44_001530</name>
</gene>
<feature type="domain" description="NADP-dependent oxidoreductase" evidence="2">
    <location>
        <begin position="56"/>
        <end position="322"/>
    </location>
</feature>
<proteinExistence type="predicted"/>
<dbReference type="Pfam" id="PF00248">
    <property type="entry name" value="Aldo_ket_red"/>
    <property type="match status" value="1"/>
</dbReference>
<keyword evidence="4" id="KW-1185">Reference proteome</keyword>
<dbReference type="InterPro" id="IPR020471">
    <property type="entry name" value="AKR"/>
</dbReference>
<dbReference type="EMBL" id="JACHNF010000001">
    <property type="protein sequence ID" value="MBB5978189.1"/>
    <property type="molecule type" value="Genomic_DNA"/>
</dbReference>
<dbReference type="PRINTS" id="PR00069">
    <property type="entry name" value="ALDKETRDTASE"/>
</dbReference>